<name>A0AAD1Y8I6_EUPCR</name>
<feature type="chain" id="PRO_5042235907" evidence="3">
    <location>
        <begin position="24"/>
        <end position="650"/>
    </location>
</feature>
<keyword evidence="3" id="KW-0732">Signal</keyword>
<dbReference type="EMBL" id="CAMPGE010029181">
    <property type="protein sequence ID" value="CAI2386655.1"/>
    <property type="molecule type" value="Genomic_DNA"/>
</dbReference>
<feature type="compositionally biased region" description="Polar residues" evidence="2">
    <location>
        <begin position="384"/>
        <end position="396"/>
    </location>
</feature>
<feature type="signal peptide" evidence="3">
    <location>
        <begin position="1"/>
        <end position="23"/>
    </location>
</feature>
<keyword evidence="5" id="KW-1185">Reference proteome</keyword>
<protein>
    <submittedName>
        <fullName evidence="4">Uncharacterized protein</fullName>
    </submittedName>
</protein>
<feature type="compositionally biased region" description="Polar residues" evidence="2">
    <location>
        <begin position="413"/>
        <end position="430"/>
    </location>
</feature>
<feature type="compositionally biased region" description="Polar residues" evidence="2">
    <location>
        <begin position="437"/>
        <end position="447"/>
    </location>
</feature>
<evidence type="ECO:0000256" key="1">
    <source>
        <dbReference type="SAM" id="Coils"/>
    </source>
</evidence>
<feature type="coiled-coil region" evidence="1">
    <location>
        <begin position="151"/>
        <end position="178"/>
    </location>
</feature>
<feature type="compositionally biased region" description="Polar residues" evidence="2">
    <location>
        <begin position="481"/>
        <end position="507"/>
    </location>
</feature>
<comment type="caution">
    <text evidence="4">The sequence shown here is derived from an EMBL/GenBank/DDBJ whole genome shotgun (WGS) entry which is preliminary data.</text>
</comment>
<feature type="region of interest" description="Disordered" evidence="2">
    <location>
        <begin position="378"/>
        <end position="398"/>
    </location>
</feature>
<feature type="compositionally biased region" description="Basic and acidic residues" evidence="2">
    <location>
        <begin position="556"/>
        <end position="577"/>
    </location>
</feature>
<accession>A0AAD1Y8I6</accession>
<evidence type="ECO:0000313" key="4">
    <source>
        <dbReference type="EMBL" id="CAI2386655.1"/>
    </source>
</evidence>
<feature type="compositionally biased region" description="Basic and acidic residues" evidence="2">
    <location>
        <begin position="448"/>
        <end position="462"/>
    </location>
</feature>
<feature type="compositionally biased region" description="Low complexity" evidence="2">
    <location>
        <begin position="612"/>
        <end position="625"/>
    </location>
</feature>
<organism evidence="4 5">
    <name type="scientific">Euplotes crassus</name>
    <dbReference type="NCBI Taxonomy" id="5936"/>
    <lineage>
        <taxon>Eukaryota</taxon>
        <taxon>Sar</taxon>
        <taxon>Alveolata</taxon>
        <taxon>Ciliophora</taxon>
        <taxon>Intramacronucleata</taxon>
        <taxon>Spirotrichea</taxon>
        <taxon>Hypotrichia</taxon>
        <taxon>Euplotida</taxon>
        <taxon>Euplotidae</taxon>
        <taxon>Moneuplotes</taxon>
    </lineage>
</organism>
<gene>
    <name evidence="4" type="ORF">ECRASSUSDP1_LOCUS28277</name>
</gene>
<dbReference type="Proteomes" id="UP001295684">
    <property type="component" value="Unassembled WGS sequence"/>
</dbReference>
<feature type="compositionally biased region" description="Low complexity" evidence="2">
    <location>
        <begin position="578"/>
        <end position="587"/>
    </location>
</feature>
<evidence type="ECO:0000256" key="2">
    <source>
        <dbReference type="SAM" id="MobiDB-lite"/>
    </source>
</evidence>
<feature type="compositionally biased region" description="Low complexity" evidence="2">
    <location>
        <begin position="510"/>
        <end position="526"/>
    </location>
</feature>
<feature type="region of interest" description="Disordered" evidence="2">
    <location>
        <begin position="413"/>
        <end position="650"/>
    </location>
</feature>
<keyword evidence="1" id="KW-0175">Coiled coil</keyword>
<reference evidence="4" key="1">
    <citation type="submission" date="2023-07" db="EMBL/GenBank/DDBJ databases">
        <authorList>
            <consortium name="AG Swart"/>
            <person name="Singh M."/>
            <person name="Singh A."/>
            <person name="Seah K."/>
            <person name="Emmerich C."/>
        </authorList>
    </citation>
    <scope>NUCLEOTIDE SEQUENCE</scope>
    <source>
        <strain evidence="4">DP1</strain>
    </source>
</reference>
<evidence type="ECO:0000313" key="5">
    <source>
        <dbReference type="Proteomes" id="UP001295684"/>
    </source>
</evidence>
<proteinExistence type="predicted"/>
<dbReference type="AlphaFoldDB" id="A0AAD1Y8I6"/>
<evidence type="ECO:0000256" key="3">
    <source>
        <dbReference type="SAM" id="SignalP"/>
    </source>
</evidence>
<sequence length="650" mass="70791">MRTLLYLISALLVFSQCIRFKNGQQSLKYYESVEGIRDETEQDLDSGEIVRNSVPAMRADVLYAPIVLNVDDEESSVGNRENTGTLELKSIIENSVEIDELEGRSEEEISAMSDINNSVTSLRNKSSALTVSIDSLTQASSEAAASEEAWVAESVQDLESVQEEIDQLQEEISGIGSMTLLYYPDANEDYCEKHINCGVCISSSACIWCPSKETCVQGDANGPLIESCDSWLVNTCDLAQISAGFQQKNQKIPNNLVLNLDYSATDSNSQLINFEEQKIYEERYGINDSTLARDAINKLAEDTQDSLNSLKSQENNTVANIQSIEQALYNLSAQINSLELSISEDLERSTSTAESLDSISSQLTQTQQQYDNEYDISDEEMVPSSGNPLTNETRNVITGGGIREYSTNSTLTFGESSQKQTQIEGNSTQSQDKETTTQHQIGSTPGDNETKEATLNETEHRSINTPQNSQETGSIPVETDQALTSQEAQSEMHQNSTVSNVSLNSATVEAPPAASAAGASAPVVGSKISTEEASEEKLTDEQSGPSDEDDINSSVNEKESQGEGEVDKNNSDGKTSDEIASSDTSSSGENTQSQEKLTEQNSEETSEEHELNTTNSKNTLSNNTTHPQNNTQIPSKDPLKPSEILLEETS</sequence>
<feature type="compositionally biased region" description="Polar residues" evidence="2">
    <location>
        <begin position="463"/>
        <end position="473"/>
    </location>
</feature>